<evidence type="ECO:0000259" key="14">
    <source>
        <dbReference type="Pfam" id="PF00275"/>
    </source>
</evidence>
<dbReference type="InterPro" id="IPR050068">
    <property type="entry name" value="MurA_subfamily"/>
</dbReference>
<keyword evidence="3 12" id="KW-0963">Cytoplasm</keyword>
<evidence type="ECO:0000256" key="4">
    <source>
        <dbReference type="ARBA" id="ARBA00022618"/>
    </source>
</evidence>
<dbReference type="HAMAP" id="MF_00111">
    <property type="entry name" value="MurA"/>
    <property type="match status" value="1"/>
</dbReference>
<name>A0AAE3DES1_9FIRM</name>
<dbReference type="NCBIfam" id="NF006873">
    <property type="entry name" value="PRK09369.1"/>
    <property type="match status" value="1"/>
</dbReference>
<keyword evidence="7 12" id="KW-0573">Peptidoglycan synthesis</keyword>
<comment type="function">
    <text evidence="12">Cell wall formation. Adds enolpyruvyl to UDP-N-acetylglucosamine.</text>
</comment>
<dbReference type="InterPro" id="IPR013792">
    <property type="entry name" value="RNA3'P_cycl/enolpyr_Trfase_a/b"/>
</dbReference>
<comment type="pathway">
    <text evidence="2 12">Cell wall biogenesis; peptidoglycan biosynthesis.</text>
</comment>
<feature type="binding site" evidence="12">
    <location>
        <position position="327"/>
    </location>
    <ligand>
        <name>UDP-N-acetyl-alpha-D-glucosamine</name>
        <dbReference type="ChEBI" id="CHEBI:57705"/>
    </ligand>
</feature>
<dbReference type="PANTHER" id="PTHR43783">
    <property type="entry name" value="UDP-N-ACETYLGLUCOSAMINE 1-CARBOXYVINYLTRANSFERASE"/>
    <property type="match status" value="1"/>
</dbReference>
<evidence type="ECO:0000256" key="7">
    <source>
        <dbReference type="ARBA" id="ARBA00022984"/>
    </source>
</evidence>
<dbReference type="InterPro" id="IPR005750">
    <property type="entry name" value="UDP_GlcNAc_COvinyl_MurA"/>
</dbReference>
<proteinExistence type="inferred from homology"/>
<dbReference type="EC" id="2.5.1.7" evidence="12"/>
<sequence length="445" mass="47014">MSLMIEGGRRLSGDLTVQGAKNSVLPILAACILSGDVCVLRRCPHLEDVDTSIDILRHLGCAVRWNGPDLEVDSSTLTRWDIPDRLMRRMRSSVVFLGAILARCGQAELSYPGGCAIGARPIDLHLSALRTLGACIREEGGSLDCTAPCLTGAEIVLSIPSVGATENAMLAAIGAKGVTTISNAAREPEIVDLQTFLRKLGASVHGAGTSTVVVEGAEQPLHSCCHRILGDRIAAATYLAAAAATGGDVFLRDIDYRHLSTVTGVLRQAGCTLSCQEDGIRLVSDGRLRAVSPIRTAPYPGFPTDAQAVVMSALLRSSGTTVFVENIFESRYHHVPELVRMGADIRLEGRVAVVCGVDRLQAARVRAMDLRGGAALVIAGLQAHGVTTVEHLHHIRRGYSDLPGDLALLGAHIHTENTEGGASDDPTPQTQTQPPETAGQLCVSL</sequence>
<feature type="binding site" evidence="12">
    <location>
        <position position="305"/>
    </location>
    <ligand>
        <name>UDP-N-acetyl-alpha-D-glucosamine</name>
        <dbReference type="ChEBI" id="CHEBI:57705"/>
    </ligand>
</feature>
<comment type="subcellular location">
    <subcellularLocation>
        <location evidence="1 12">Cytoplasm</location>
    </subcellularLocation>
</comment>
<feature type="binding site" evidence="12">
    <location>
        <begin position="120"/>
        <end position="124"/>
    </location>
    <ligand>
        <name>UDP-N-acetyl-alpha-D-glucosamine</name>
        <dbReference type="ChEBI" id="CHEBI:57705"/>
    </ligand>
</feature>
<gene>
    <name evidence="12 15" type="primary">murA</name>
    <name evidence="15" type="ORF">LKD37_05025</name>
</gene>
<dbReference type="GO" id="GO:0019277">
    <property type="term" value="P:UDP-N-acetylgalactosamine biosynthetic process"/>
    <property type="evidence" value="ECO:0007669"/>
    <property type="project" value="InterPro"/>
</dbReference>
<feature type="binding site" evidence="12">
    <location>
        <position position="91"/>
    </location>
    <ligand>
        <name>UDP-N-acetyl-alpha-D-glucosamine</name>
        <dbReference type="ChEBI" id="CHEBI:57705"/>
    </ligand>
</feature>
<evidence type="ECO:0000256" key="11">
    <source>
        <dbReference type="ARBA" id="ARBA00047527"/>
    </source>
</evidence>
<dbReference type="PANTHER" id="PTHR43783:SF1">
    <property type="entry name" value="UDP-N-ACETYLGLUCOSAMINE 1-CARBOXYVINYLTRANSFERASE"/>
    <property type="match status" value="1"/>
</dbReference>
<dbReference type="Proteomes" id="UP001199319">
    <property type="component" value="Unassembled WGS sequence"/>
</dbReference>
<dbReference type="GO" id="GO:0005737">
    <property type="term" value="C:cytoplasm"/>
    <property type="evidence" value="ECO:0007669"/>
    <property type="project" value="UniProtKB-SubCell"/>
</dbReference>
<evidence type="ECO:0000256" key="12">
    <source>
        <dbReference type="HAMAP-Rule" id="MF_00111"/>
    </source>
</evidence>
<feature type="domain" description="Enolpyruvate transferase" evidence="14">
    <location>
        <begin position="6"/>
        <end position="404"/>
    </location>
</feature>
<dbReference type="GO" id="GO:0008760">
    <property type="term" value="F:UDP-N-acetylglucosamine 1-carboxyvinyltransferase activity"/>
    <property type="evidence" value="ECO:0007669"/>
    <property type="project" value="UniProtKB-UniRule"/>
</dbReference>
<keyword evidence="4 12" id="KW-0132">Cell division</keyword>
<accession>A0AAE3DES1</accession>
<organism evidence="15 16">
    <name type="scientific">Brotocaccenecus cirricatena</name>
    <dbReference type="NCBI Taxonomy" id="3064195"/>
    <lineage>
        <taxon>Bacteria</taxon>
        <taxon>Bacillati</taxon>
        <taxon>Bacillota</taxon>
        <taxon>Clostridia</taxon>
        <taxon>Eubacteriales</taxon>
        <taxon>Oscillospiraceae</taxon>
        <taxon>Brotocaccenecus</taxon>
    </lineage>
</organism>
<dbReference type="GO" id="GO:0051301">
    <property type="term" value="P:cell division"/>
    <property type="evidence" value="ECO:0007669"/>
    <property type="project" value="UniProtKB-KW"/>
</dbReference>
<keyword evidence="12" id="KW-0670">Pyruvate</keyword>
<dbReference type="NCBIfam" id="TIGR01072">
    <property type="entry name" value="murA"/>
    <property type="match status" value="1"/>
</dbReference>
<dbReference type="CDD" id="cd01555">
    <property type="entry name" value="UdpNAET"/>
    <property type="match status" value="1"/>
</dbReference>
<evidence type="ECO:0000256" key="8">
    <source>
        <dbReference type="ARBA" id="ARBA00023306"/>
    </source>
</evidence>
<reference evidence="15" key="1">
    <citation type="submission" date="2021-10" db="EMBL/GenBank/DDBJ databases">
        <title>Anaerobic single-cell dispensing facilitates the cultivation of human gut bacteria.</title>
        <authorList>
            <person name="Afrizal A."/>
        </authorList>
    </citation>
    <scope>NUCLEOTIDE SEQUENCE</scope>
    <source>
        <strain evidence="15">CLA-AA-H272</strain>
    </source>
</reference>
<evidence type="ECO:0000256" key="9">
    <source>
        <dbReference type="ARBA" id="ARBA00023316"/>
    </source>
</evidence>
<evidence type="ECO:0000256" key="2">
    <source>
        <dbReference type="ARBA" id="ARBA00004752"/>
    </source>
</evidence>
<feature type="compositionally biased region" description="Low complexity" evidence="13">
    <location>
        <begin position="426"/>
        <end position="435"/>
    </location>
</feature>
<dbReference type="Pfam" id="PF00275">
    <property type="entry name" value="EPSP_synthase"/>
    <property type="match status" value="1"/>
</dbReference>
<keyword evidence="6 12" id="KW-0133">Cell shape</keyword>
<comment type="similarity">
    <text evidence="10 12">Belongs to the EPSP synthase family. MurA subfamily.</text>
</comment>
<keyword evidence="5 12" id="KW-0808">Transferase</keyword>
<evidence type="ECO:0000256" key="13">
    <source>
        <dbReference type="SAM" id="MobiDB-lite"/>
    </source>
</evidence>
<dbReference type="EMBL" id="JAJEPW010000010">
    <property type="protein sequence ID" value="MCC2128886.1"/>
    <property type="molecule type" value="Genomic_DNA"/>
</dbReference>
<protein>
    <recommendedName>
        <fullName evidence="12">UDP-N-acetylglucosamine 1-carboxyvinyltransferase</fullName>
        <ecNumber evidence="12">2.5.1.7</ecNumber>
    </recommendedName>
    <alternativeName>
        <fullName evidence="12">Enoylpyruvate transferase</fullName>
    </alternativeName>
    <alternativeName>
        <fullName evidence="12">UDP-N-acetylglucosamine enolpyruvyl transferase</fullName>
        <shortName evidence="12">EPT</shortName>
    </alternativeName>
</protein>
<evidence type="ECO:0000313" key="16">
    <source>
        <dbReference type="Proteomes" id="UP001199319"/>
    </source>
</evidence>
<dbReference type="GO" id="GO:0009252">
    <property type="term" value="P:peptidoglycan biosynthetic process"/>
    <property type="evidence" value="ECO:0007669"/>
    <property type="project" value="UniProtKB-UniRule"/>
</dbReference>
<keyword evidence="9 12" id="KW-0961">Cell wall biogenesis/degradation</keyword>
<dbReference type="RefSeq" id="WP_302928186.1">
    <property type="nucleotide sequence ID" value="NZ_JAJEPW010000010.1"/>
</dbReference>
<evidence type="ECO:0000256" key="5">
    <source>
        <dbReference type="ARBA" id="ARBA00022679"/>
    </source>
</evidence>
<dbReference type="InterPro" id="IPR001986">
    <property type="entry name" value="Enolpyruvate_Tfrase_dom"/>
</dbReference>
<feature type="binding site" evidence="12">
    <location>
        <begin position="21"/>
        <end position="22"/>
    </location>
    <ligand>
        <name>phosphoenolpyruvate</name>
        <dbReference type="ChEBI" id="CHEBI:58702"/>
    </ligand>
</feature>
<evidence type="ECO:0000256" key="3">
    <source>
        <dbReference type="ARBA" id="ARBA00022490"/>
    </source>
</evidence>
<comment type="catalytic activity">
    <reaction evidence="11 12">
        <text>phosphoenolpyruvate + UDP-N-acetyl-alpha-D-glucosamine = UDP-N-acetyl-3-O-(1-carboxyvinyl)-alpha-D-glucosamine + phosphate</text>
        <dbReference type="Rhea" id="RHEA:18681"/>
        <dbReference type="ChEBI" id="CHEBI:43474"/>
        <dbReference type="ChEBI" id="CHEBI:57705"/>
        <dbReference type="ChEBI" id="CHEBI:58702"/>
        <dbReference type="ChEBI" id="CHEBI:68483"/>
        <dbReference type="EC" id="2.5.1.7"/>
    </reaction>
</comment>
<feature type="modified residue" description="2-(S-cysteinyl)pyruvic acid O-phosphothioketal" evidence="12">
    <location>
        <position position="115"/>
    </location>
</feature>
<evidence type="ECO:0000256" key="1">
    <source>
        <dbReference type="ARBA" id="ARBA00004496"/>
    </source>
</evidence>
<dbReference type="GO" id="GO:0008360">
    <property type="term" value="P:regulation of cell shape"/>
    <property type="evidence" value="ECO:0007669"/>
    <property type="project" value="UniProtKB-KW"/>
</dbReference>
<comment type="caution">
    <text evidence="15">The sequence shown here is derived from an EMBL/GenBank/DDBJ whole genome shotgun (WGS) entry which is preliminary data.</text>
</comment>
<dbReference type="Gene3D" id="3.65.10.10">
    <property type="entry name" value="Enolpyruvate transferase domain"/>
    <property type="match status" value="2"/>
</dbReference>
<feature type="active site" description="Proton donor" evidence="12">
    <location>
        <position position="115"/>
    </location>
</feature>
<dbReference type="GO" id="GO:0071555">
    <property type="term" value="P:cell wall organization"/>
    <property type="evidence" value="ECO:0007669"/>
    <property type="project" value="UniProtKB-KW"/>
</dbReference>
<evidence type="ECO:0000256" key="6">
    <source>
        <dbReference type="ARBA" id="ARBA00022960"/>
    </source>
</evidence>
<dbReference type="SUPFAM" id="SSF55205">
    <property type="entry name" value="EPT/RTPC-like"/>
    <property type="match status" value="1"/>
</dbReference>
<keyword evidence="16" id="KW-1185">Reference proteome</keyword>
<feature type="region of interest" description="Disordered" evidence="13">
    <location>
        <begin position="416"/>
        <end position="445"/>
    </location>
</feature>
<dbReference type="InterPro" id="IPR036968">
    <property type="entry name" value="Enolpyruvate_Tfrase_sf"/>
</dbReference>
<evidence type="ECO:0000256" key="10">
    <source>
        <dbReference type="ARBA" id="ARBA00038367"/>
    </source>
</evidence>
<comment type="caution">
    <text evidence="12">Lacks conserved residue(s) required for the propagation of feature annotation.</text>
</comment>
<dbReference type="AlphaFoldDB" id="A0AAE3DES1"/>
<evidence type="ECO:0000313" key="15">
    <source>
        <dbReference type="EMBL" id="MCC2128886.1"/>
    </source>
</evidence>
<keyword evidence="8 12" id="KW-0131">Cell cycle</keyword>